<evidence type="ECO:0008006" key="6">
    <source>
        <dbReference type="Google" id="ProtNLM"/>
    </source>
</evidence>
<sequence>MALLDLAIGAPEHGTVNLAAMRKLLEAVLVHLDVQYLSTQEPWPGQLSGPSLADVAVEVKEIKKKVEVKHKPEATGGMAEAKKKFQEEQDKVKKLEADVKKLKEDIAKWKEESSKEMSQQLEAPREPRSLGASQTICGHGTVPEQPCGDNPALVPISLARAMQQEMMHELQKMEEQQEMKNTMLEQLLTETANQLNEQLAEIGEIAWTVQAEQERVKAECSRCTFDINVQLGELLQRCEKLQEQVDSLESRQMAMGKPEKIR</sequence>
<keyword evidence="1" id="KW-0175">Coiled coil</keyword>
<feature type="non-terminal residue" evidence="3">
    <location>
        <position position="1"/>
    </location>
</feature>
<feature type="region of interest" description="Disordered" evidence="2">
    <location>
        <begin position="111"/>
        <end position="131"/>
    </location>
</feature>
<reference evidence="4 5" key="2">
    <citation type="journal article" date="2021" name="J. Hered.">
        <title>Feather Gene Expression Elucidates the Developmental Basis of Plumage Iridescence in African Starlings.</title>
        <authorList>
            <person name="Rubenstein D.R."/>
            <person name="Corvelo A."/>
            <person name="MacManes M.D."/>
            <person name="Maia R."/>
            <person name="Narzisi G."/>
            <person name="Rousaki A."/>
            <person name="Vandenabeele P."/>
            <person name="Shawkey M.D."/>
            <person name="Solomon J."/>
        </authorList>
    </citation>
    <scope>NUCLEOTIDE SEQUENCE [LARGE SCALE GENOMIC DNA]</scope>
    <source>
        <strain evidence="4">SS15</strain>
    </source>
</reference>
<protein>
    <recommendedName>
        <fullName evidence="6">QRIC2 protein</fullName>
    </recommendedName>
</protein>
<dbReference type="AlphaFoldDB" id="A0A835P116"/>
<reference evidence="4" key="3">
    <citation type="submission" date="2022-01" db="EMBL/GenBank/DDBJ databases">
        <authorList>
            <person name="Rubenstein D.R."/>
        </authorList>
    </citation>
    <scope>NUCLEOTIDE SEQUENCE</scope>
    <source>
        <strain evidence="4">SS15</strain>
        <tissue evidence="4">Liver</tissue>
    </source>
</reference>
<reference evidence="3" key="1">
    <citation type="submission" date="2020-10" db="EMBL/GenBank/DDBJ databases">
        <title>Feather gene expression reveals the developmental basis of iridescence in African starlings.</title>
        <authorList>
            <person name="Rubenstein D.R."/>
        </authorList>
    </citation>
    <scope>NUCLEOTIDE SEQUENCE</scope>
    <source>
        <strain evidence="3">SS15</strain>
        <tissue evidence="3">Liver</tissue>
    </source>
</reference>
<evidence type="ECO:0000256" key="1">
    <source>
        <dbReference type="SAM" id="Coils"/>
    </source>
</evidence>
<dbReference type="OrthoDB" id="5981048at2759"/>
<evidence type="ECO:0000313" key="3">
    <source>
        <dbReference type="EMBL" id="KAG0124665.1"/>
    </source>
</evidence>
<name>A0A835P116_9PASS</name>
<gene>
    <name evidence="4" type="ORF">IHE44_0007582</name>
    <name evidence="3" type="ORF">IHE44_006414</name>
</gene>
<dbReference type="EMBL" id="JADDUC020000024">
    <property type="protein sequence ID" value="KAI1231940.1"/>
    <property type="molecule type" value="Genomic_DNA"/>
</dbReference>
<evidence type="ECO:0000313" key="5">
    <source>
        <dbReference type="Proteomes" id="UP000618051"/>
    </source>
</evidence>
<keyword evidence="5" id="KW-1185">Reference proteome</keyword>
<organism evidence="3">
    <name type="scientific">Lamprotornis superbus</name>
    <dbReference type="NCBI Taxonomy" id="245042"/>
    <lineage>
        <taxon>Eukaryota</taxon>
        <taxon>Metazoa</taxon>
        <taxon>Chordata</taxon>
        <taxon>Craniata</taxon>
        <taxon>Vertebrata</taxon>
        <taxon>Euteleostomi</taxon>
        <taxon>Archelosauria</taxon>
        <taxon>Archosauria</taxon>
        <taxon>Dinosauria</taxon>
        <taxon>Saurischia</taxon>
        <taxon>Theropoda</taxon>
        <taxon>Coelurosauria</taxon>
        <taxon>Aves</taxon>
        <taxon>Neognathae</taxon>
        <taxon>Neoaves</taxon>
        <taxon>Telluraves</taxon>
        <taxon>Australaves</taxon>
        <taxon>Passeriformes</taxon>
        <taxon>Sturnidae</taxon>
        <taxon>Lamprotornis</taxon>
    </lineage>
</organism>
<proteinExistence type="predicted"/>
<dbReference type="EMBL" id="JADDUC010000024">
    <property type="protein sequence ID" value="KAG0124665.1"/>
    <property type="molecule type" value="Genomic_DNA"/>
</dbReference>
<accession>A0A835P116</accession>
<dbReference type="Proteomes" id="UP000618051">
    <property type="component" value="Unassembled WGS sequence"/>
</dbReference>
<evidence type="ECO:0000313" key="4">
    <source>
        <dbReference type="EMBL" id="KAI1231940.1"/>
    </source>
</evidence>
<evidence type="ECO:0000256" key="2">
    <source>
        <dbReference type="SAM" id="MobiDB-lite"/>
    </source>
</evidence>
<comment type="caution">
    <text evidence="3">The sequence shown here is derived from an EMBL/GenBank/DDBJ whole genome shotgun (WGS) entry which is preliminary data.</text>
</comment>
<feature type="coiled-coil region" evidence="1">
    <location>
        <begin position="156"/>
        <end position="190"/>
    </location>
</feature>